<evidence type="ECO:0000313" key="2">
    <source>
        <dbReference type="Proteomes" id="UP000287651"/>
    </source>
</evidence>
<name>A0A426Z5Q8_ENSVE</name>
<sequence>MHSRQASPKLERSLLSRMYHLRRYLYSSHNGWQGAAQDAAHFKPKEILRLKHWTEVSQVTEESKLTTQDK</sequence>
<organism evidence="1 2">
    <name type="scientific">Ensete ventricosum</name>
    <name type="common">Abyssinian banana</name>
    <name type="synonym">Musa ensete</name>
    <dbReference type="NCBI Taxonomy" id="4639"/>
    <lineage>
        <taxon>Eukaryota</taxon>
        <taxon>Viridiplantae</taxon>
        <taxon>Streptophyta</taxon>
        <taxon>Embryophyta</taxon>
        <taxon>Tracheophyta</taxon>
        <taxon>Spermatophyta</taxon>
        <taxon>Magnoliopsida</taxon>
        <taxon>Liliopsida</taxon>
        <taxon>Zingiberales</taxon>
        <taxon>Musaceae</taxon>
        <taxon>Ensete</taxon>
    </lineage>
</organism>
<gene>
    <name evidence="1" type="ORF">B296_00031285</name>
</gene>
<proteinExistence type="predicted"/>
<dbReference type="EMBL" id="AMZH03008265">
    <property type="protein sequence ID" value="RRT59320.1"/>
    <property type="molecule type" value="Genomic_DNA"/>
</dbReference>
<evidence type="ECO:0000313" key="1">
    <source>
        <dbReference type="EMBL" id="RRT59320.1"/>
    </source>
</evidence>
<dbReference type="AlphaFoldDB" id="A0A426Z5Q8"/>
<accession>A0A426Z5Q8</accession>
<dbReference type="Proteomes" id="UP000287651">
    <property type="component" value="Unassembled WGS sequence"/>
</dbReference>
<reference evidence="1 2" key="1">
    <citation type="journal article" date="2014" name="Agronomy (Basel)">
        <title>A Draft Genome Sequence for Ensete ventricosum, the Drought-Tolerant Tree Against Hunger.</title>
        <authorList>
            <person name="Harrison J."/>
            <person name="Moore K.A."/>
            <person name="Paszkiewicz K."/>
            <person name="Jones T."/>
            <person name="Grant M."/>
            <person name="Ambacheew D."/>
            <person name="Muzemil S."/>
            <person name="Studholme D.J."/>
        </authorList>
    </citation>
    <scope>NUCLEOTIDE SEQUENCE [LARGE SCALE GENOMIC DNA]</scope>
</reference>
<protein>
    <submittedName>
        <fullName evidence="1">Uncharacterized protein</fullName>
    </submittedName>
</protein>
<comment type="caution">
    <text evidence="1">The sequence shown here is derived from an EMBL/GenBank/DDBJ whole genome shotgun (WGS) entry which is preliminary data.</text>
</comment>